<sequence>MTTHPAGHAPETKDAVRDSGRKLKSEGSRLADEIRSIGQSFADQQKDEAVRYVDDLVAAAESGADHLRKSGRDTSARFVHGTAEQVGGWAQDVRGRGTGDLFREVEDFARDRPLLFFGAAFAIGFAAARFIRSNPEQEPEAAPAVPAAAE</sequence>
<evidence type="ECO:0000256" key="1">
    <source>
        <dbReference type="SAM" id="MobiDB-lite"/>
    </source>
</evidence>
<evidence type="ECO:0008006" key="4">
    <source>
        <dbReference type="Google" id="ProtNLM"/>
    </source>
</evidence>
<proteinExistence type="predicted"/>
<keyword evidence="3" id="KW-1185">Reference proteome</keyword>
<reference evidence="3" key="1">
    <citation type="journal article" date="2019" name="Int. J. Syst. Evol. Microbiol.">
        <title>The Global Catalogue of Microorganisms (GCM) 10K type strain sequencing project: providing services to taxonomists for standard genome sequencing and annotation.</title>
        <authorList>
            <consortium name="The Broad Institute Genomics Platform"/>
            <consortium name="The Broad Institute Genome Sequencing Center for Infectious Disease"/>
            <person name="Wu L."/>
            <person name="Ma J."/>
        </authorList>
    </citation>
    <scope>NUCLEOTIDE SEQUENCE [LARGE SCALE GENOMIC DNA]</scope>
    <source>
        <strain evidence="3">KCTC 42964</strain>
    </source>
</reference>
<evidence type="ECO:0000313" key="2">
    <source>
        <dbReference type="EMBL" id="MFC3226278.1"/>
    </source>
</evidence>
<protein>
    <recommendedName>
        <fullName evidence="4">DUF3618 domain-containing protein</fullName>
    </recommendedName>
</protein>
<comment type="caution">
    <text evidence="2">The sequence shown here is derived from an EMBL/GenBank/DDBJ whole genome shotgun (WGS) entry which is preliminary data.</text>
</comment>
<dbReference type="Proteomes" id="UP001595528">
    <property type="component" value="Unassembled WGS sequence"/>
</dbReference>
<name>A0ABV7KV81_9PROT</name>
<feature type="compositionally biased region" description="Basic and acidic residues" evidence="1">
    <location>
        <begin position="10"/>
        <end position="30"/>
    </location>
</feature>
<feature type="region of interest" description="Disordered" evidence="1">
    <location>
        <begin position="1"/>
        <end position="30"/>
    </location>
</feature>
<dbReference type="RefSeq" id="WP_379898174.1">
    <property type="nucleotide sequence ID" value="NZ_JBHRTR010000009.1"/>
</dbReference>
<organism evidence="2 3">
    <name type="scientific">Marinibaculum pumilum</name>
    <dbReference type="NCBI Taxonomy" id="1766165"/>
    <lineage>
        <taxon>Bacteria</taxon>
        <taxon>Pseudomonadati</taxon>
        <taxon>Pseudomonadota</taxon>
        <taxon>Alphaproteobacteria</taxon>
        <taxon>Rhodospirillales</taxon>
        <taxon>Rhodospirillaceae</taxon>
        <taxon>Marinibaculum</taxon>
    </lineage>
</organism>
<dbReference type="EMBL" id="JBHRTR010000009">
    <property type="protein sequence ID" value="MFC3226278.1"/>
    <property type="molecule type" value="Genomic_DNA"/>
</dbReference>
<accession>A0ABV7KV81</accession>
<gene>
    <name evidence="2" type="ORF">ACFOGJ_03500</name>
</gene>
<evidence type="ECO:0000313" key="3">
    <source>
        <dbReference type="Proteomes" id="UP001595528"/>
    </source>
</evidence>